<keyword evidence="3" id="KW-1185">Reference proteome</keyword>
<evidence type="ECO:0000256" key="2">
    <source>
        <dbReference type="ARBA" id="ARBA00031039"/>
    </source>
</evidence>
<sequence length="112" mass="13068">MDRNSPSVITNISRSQTTTITEVGTNQEPLILRLKPIPVEKNEELHVTWDESVIDNEHLGRQKSNCCCIYVPPREWDKPETRKRNEYETEFCRGHTELSLLNNNDNKKNQCV</sequence>
<evidence type="ECO:0000313" key="4">
    <source>
        <dbReference type="WBParaSite" id="SSTP_0000544700.1"/>
    </source>
</evidence>
<proteinExistence type="predicted"/>
<evidence type="ECO:0000256" key="1">
    <source>
        <dbReference type="ARBA" id="ARBA00021994"/>
    </source>
</evidence>
<dbReference type="GO" id="GO:0004865">
    <property type="term" value="F:protein serine/threonine phosphatase inhibitor activity"/>
    <property type="evidence" value="ECO:0007669"/>
    <property type="project" value="InterPro"/>
</dbReference>
<accession>A0A0K0E7H0</accession>
<dbReference type="Proteomes" id="UP000035681">
    <property type="component" value="Unplaced"/>
</dbReference>
<name>A0A0K0E7H0_STRER</name>
<reference evidence="4" key="1">
    <citation type="submission" date="2015-08" db="UniProtKB">
        <authorList>
            <consortium name="WormBaseParasite"/>
        </authorList>
    </citation>
    <scope>IDENTIFICATION</scope>
</reference>
<evidence type="ECO:0000313" key="3">
    <source>
        <dbReference type="Proteomes" id="UP000035681"/>
    </source>
</evidence>
<dbReference type="GO" id="GO:0008157">
    <property type="term" value="F:protein phosphatase 1 binding"/>
    <property type="evidence" value="ECO:0007669"/>
    <property type="project" value="TreeGrafter"/>
</dbReference>
<dbReference type="GO" id="GO:0005634">
    <property type="term" value="C:nucleus"/>
    <property type="evidence" value="ECO:0007669"/>
    <property type="project" value="TreeGrafter"/>
</dbReference>
<dbReference type="PANTHER" id="PTHR20835:SF0">
    <property type="entry name" value="E3 UBIQUITIN-PROTEIN LIGASE PPP1R11"/>
    <property type="match status" value="1"/>
</dbReference>
<dbReference type="WBParaSite" id="TCONS_00001649.p1">
    <property type="protein sequence ID" value="TCONS_00001649.p1"/>
    <property type="gene ID" value="XLOC_001528"/>
</dbReference>
<dbReference type="AlphaFoldDB" id="A0A0K0E7H0"/>
<dbReference type="InterPro" id="IPR011107">
    <property type="entry name" value="PPI_Ypi1"/>
</dbReference>
<organism evidence="4">
    <name type="scientific">Strongyloides stercoralis</name>
    <name type="common">Threadworm</name>
    <dbReference type="NCBI Taxonomy" id="6248"/>
    <lineage>
        <taxon>Eukaryota</taxon>
        <taxon>Metazoa</taxon>
        <taxon>Ecdysozoa</taxon>
        <taxon>Nematoda</taxon>
        <taxon>Chromadorea</taxon>
        <taxon>Rhabditida</taxon>
        <taxon>Tylenchina</taxon>
        <taxon>Panagrolaimomorpha</taxon>
        <taxon>Strongyloidoidea</taxon>
        <taxon>Strongyloididae</taxon>
        <taxon>Strongyloides</taxon>
    </lineage>
</organism>
<protein>
    <recommendedName>
        <fullName evidence="1">E3 ubiquitin-protein ligase PPP1R11</fullName>
    </recommendedName>
    <alternativeName>
        <fullName evidence="2">Protein phosphatase 1 regulatory subunit 11</fullName>
    </alternativeName>
</protein>
<dbReference type="STRING" id="6248.A0A0K0E7H0"/>
<dbReference type="Pfam" id="PF07491">
    <property type="entry name" value="PPI_Ypi1"/>
    <property type="match status" value="1"/>
</dbReference>
<dbReference type="PANTHER" id="PTHR20835">
    <property type="entry name" value="E3 UBIQUITIN-PROTEIN LIGASE PPP1R11-RELATED"/>
    <property type="match status" value="1"/>
</dbReference>
<dbReference type="WBParaSite" id="SSTP_0000544700.1">
    <property type="protein sequence ID" value="SSTP_0000544700.1"/>
    <property type="gene ID" value="SSTP_0000544700"/>
</dbReference>